<dbReference type="RefSeq" id="WP_341442406.1">
    <property type="nucleotide sequence ID" value="NZ_JBBPCN010000001.1"/>
</dbReference>
<sequence length="91" mass="10117">MPVRKKPDKVAEQPDRPREPTLGDRVRIVGPDGPDDIGTLIEDYAEFTVEGKEMNRTWAPMRRWAIALNSGTLAFADDVEIHVAEESPGST</sequence>
<feature type="compositionally biased region" description="Basic and acidic residues" evidence="1">
    <location>
        <begin position="8"/>
        <end position="27"/>
    </location>
</feature>
<dbReference type="Proteomes" id="UP001456513">
    <property type="component" value="Unassembled WGS sequence"/>
</dbReference>
<comment type="caution">
    <text evidence="2">The sequence shown here is derived from an EMBL/GenBank/DDBJ whole genome shotgun (WGS) entry which is preliminary data.</text>
</comment>
<gene>
    <name evidence="2" type="ORF">AABD04_21605</name>
</gene>
<protein>
    <submittedName>
        <fullName evidence="2">Uncharacterized protein</fullName>
    </submittedName>
</protein>
<feature type="region of interest" description="Disordered" evidence="1">
    <location>
        <begin position="1"/>
        <end position="34"/>
    </location>
</feature>
<evidence type="ECO:0000313" key="2">
    <source>
        <dbReference type="EMBL" id="MEK8073447.1"/>
    </source>
</evidence>
<dbReference type="EMBL" id="JBBPCN010000001">
    <property type="protein sequence ID" value="MEK8073447.1"/>
    <property type="molecule type" value="Genomic_DNA"/>
</dbReference>
<reference evidence="2 3" key="1">
    <citation type="submission" date="2024-03" db="EMBL/GenBank/DDBJ databases">
        <title>Rhodococcus navarretei sp. nov. and Pseudarthrobacter quantumdoti sp. nov., two new species with the ability to biosynthesize Quantum Dots isolated from soil samples at Union Glacier, Antarctica.</title>
        <authorList>
            <person name="Vargas M."/>
        </authorList>
    </citation>
    <scope>NUCLEOTIDE SEQUENCE [LARGE SCALE GENOMIC DNA]</scope>
    <source>
        <strain evidence="2 3">EXRC-4A-4</strain>
    </source>
</reference>
<organism evidence="2 3">
    <name type="scientific">Rhodococcus navarretei</name>
    <dbReference type="NCBI Taxonomy" id="3128981"/>
    <lineage>
        <taxon>Bacteria</taxon>
        <taxon>Bacillati</taxon>
        <taxon>Actinomycetota</taxon>
        <taxon>Actinomycetes</taxon>
        <taxon>Mycobacteriales</taxon>
        <taxon>Nocardiaceae</taxon>
        <taxon>Rhodococcus</taxon>
    </lineage>
</organism>
<evidence type="ECO:0000313" key="3">
    <source>
        <dbReference type="Proteomes" id="UP001456513"/>
    </source>
</evidence>
<name>A0ABU9D1F7_9NOCA</name>
<accession>A0ABU9D1F7</accession>
<proteinExistence type="predicted"/>
<keyword evidence="3" id="KW-1185">Reference proteome</keyword>
<evidence type="ECO:0000256" key="1">
    <source>
        <dbReference type="SAM" id="MobiDB-lite"/>
    </source>
</evidence>